<dbReference type="EMBL" id="GBRH01261791">
    <property type="protein sequence ID" value="JAD36104.1"/>
    <property type="molecule type" value="Transcribed_RNA"/>
</dbReference>
<name>A0A0A8Z9R1_ARUDO</name>
<evidence type="ECO:0000313" key="1">
    <source>
        <dbReference type="EMBL" id="JAD36104.1"/>
    </source>
</evidence>
<protein>
    <submittedName>
        <fullName evidence="1">Uncharacterized protein</fullName>
    </submittedName>
</protein>
<proteinExistence type="predicted"/>
<organism evidence="1">
    <name type="scientific">Arundo donax</name>
    <name type="common">Giant reed</name>
    <name type="synonym">Donax arundinaceus</name>
    <dbReference type="NCBI Taxonomy" id="35708"/>
    <lineage>
        <taxon>Eukaryota</taxon>
        <taxon>Viridiplantae</taxon>
        <taxon>Streptophyta</taxon>
        <taxon>Embryophyta</taxon>
        <taxon>Tracheophyta</taxon>
        <taxon>Spermatophyta</taxon>
        <taxon>Magnoliopsida</taxon>
        <taxon>Liliopsida</taxon>
        <taxon>Poales</taxon>
        <taxon>Poaceae</taxon>
        <taxon>PACMAD clade</taxon>
        <taxon>Arundinoideae</taxon>
        <taxon>Arundineae</taxon>
        <taxon>Arundo</taxon>
    </lineage>
</organism>
<reference evidence="1" key="2">
    <citation type="journal article" date="2015" name="Data Brief">
        <title>Shoot transcriptome of the giant reed, Arundo donax.</title>
        <authorList>
            <person name="Barrero R.A."/>
            <person name="Guerrero F.D."/>
            <person name="Moolhuijzen P."/>
            <person name="Goolsby J.A."/>
            <person name="Tidwell J."/>
            <person name="Bellgard S.E."/>
            <person name="Bellgard M.I."/>
        </authorList>
    </citation>
    <scope>NUCLEOTIDE SEQUENCE</scope>
    <source>
        <tissue evidence="1">Shoot tissue taken approximately 20 cm above the soil surface</tissue>
    </source>
</reference>
<sequence>MVPSDLCEWIRDGLM</sequence>
<accession>A0A0A8Z9R1</accession>
<reference evidence="1" key="1">
    <citation type="submission" date="2014-09" db="EMBL/GenBank/DDBJ databases">
        <authorList>
            <person name="Magalhaes I.L.F."/>
            <person name="Oliveira U."/>
            <person name="Santos F.R."/>
            <person name="Vidigal T.H.D.A."/>
            <person name="Brescovit A.D."/>
            <person name="Santos A.J."/>
        </authorList>
    </citation>
    <scope>NUCLEOTIDE SEQUENCE</scope>
    <source>
        <tissue evidence="1">Shoot tissue taken approximately 20 cm above the soil surface</tissue>
    </source>
</reference>